<reference evidence="5 6" key="1">
    <citation type="submission" date="2019-02" db="EMBL/GenBank/DDBJ databases">
        <title>Isolation and identification of novel species under the genus Muribaculum.</title>
        <authorList>
            <person name="Miyake S."/>
            <person name="Ding Y."/>
            <person name="Low A."/>
            <person name="Soh M."/>
            <person name="Seedorf H."/>
        </authorList>
    </citation>
    <scope>NUCLEOTIDE SEQUENCE [LARGE SCALE GENOMIC DNA]</scope>
    <source>
        <strain evidence="5 6">TLL-A4</strain>
    </source>
</reference>
<dbReference type="InterPro" id="IPR018356">
    <property type="entry name" value="Tscrpt_reg_HTH_DeoR_CS"/>
</dbReference>
<proteinExistence type="predicted"/>
<dbReference type="SUPFAM" id="SSF100950">
    <property type="entry name" value="NagB/RpiA/CoA transferase-like"/>
    <property type="match status" value="1"/>
</dbReference>
<evidence type="ECO:0000313" key="6">
    <source>
        <dbReference type="Proteomes" id="UP000297031"/>
    </source>
</evidence>
<dbReference type="InterPro" id="IPR001034">
    <property type="entry name" value="DeoR_HTH"/>
</dbReference>
<keyword evidence="2" id="KW-0238">DNA-binding</keyword>
<feature type="domain" description="HTH deoR-type" evidence="4">
    <location>
        <begin position="3"/>
        <end position="58"/>
    </location>
</feature>
<dbReference type="AlphaFoldDB" id="A0A4V1D1T7"/>
<dbReference type="Pfam" id="PF08220">
    <property type="entry name" value="HTH_DeoR"/>
    <property type="match status" value="1"/>
</dbReference>
<gene>
    <name evidence="5" type="ORF">E7746_10885</name>
</gene>
<protein>
    <submittedName>
        <fullName evidence="5">DeoR/GlpR transcriptional regulator</fullName>
    </submittedName>
</protein>
<evidence type="ECO:0000313" key="5">
    <source>
        <dbReference type="EMBL" id="QCD36347.1"/>
    </source>
</evidence>
<dbReference type="Proteomes" id="UP000297031">
    <property type="component" value="Chromosome"/>
</dbReference>
<evidence type="ECO:0000256" key="3">
    <source>
        <dbReference type="ARBA" id="ARBA00023163"/>
    </source>
</evidence>
<dbReference type="EMBL" id="CP039393">
    <property type="protein sequence ID" value="QCD36347.1"/>
    <property type="molecule type" value="Genomic_DNA"/>
</dbReference>
<dbReference type="SMART" id="SM01134">
    <property type="entry name" value="DeoRC"/>
    <property type="match status" value="1"/>
</dbReference>
<dbReference type="GO" id="GO:0003700">
    <property type="term" value="F:DNA-binding transcription factor activity"/>
    <property type="evidence" value="ECO:0007669"/>
    <property type="project" value="InterPro"/>
</dbReference>
<keyword evidence="1" id="KW-0805">Transcription regulation</keyword>
<dbReference type="Gene3D" id="1.10.10.10">
    <property type="entry name" value="Winged helix-like DNA-binding domain superfamily/Winged helix DNA-binding domain"/>
    <property type="match status" value="1"/>
</dbReference>
<dbReference type="PRINTS" id="PR00037">
    <property type="entry name" value="HTHLACR"/>
</dbReference>
<name>A0A4V1D1T7_9BACT</name>
<sequence length="259" mass="28718">MTKDERHKLIIDTLMMHESIQVSDLSLLLDVSAVTIRKDLTELEKLNKLYRSHGRAILINPYINNRSVNEKEKLARSEKEHIGRMAASLITKDDSIIIASGTTVLAFARCIRPIHRLTVISASIQVSEILAANESIDVVQLGGSLRTSSLSVVGKYAESPLAEFSCSKLFLGVDGIDLDFGITTTDIREADLNKIMMHTAQKTIVLADSSKFRRRGFSKIANMDEIDLIITDEGISDKIANRIEELGIELTVVPVTQKQ</sequence>
<dbReference type="InterPro" id="IPR014036">
    <property type="entry name" value="DeoR-like_C"/>
</dbReference>
<dbReference type="PROSITE" id="PS00894">
    <property type="entry name" value="HTH_DEOR_1"/>
    <property type="match status" value="1"/>
</dbReference>
<dbReference type="PANTHER" id="PTHR30363:SF44">
    <property type="entry name" value="AGA OPERON TRANSCRIPTIONAL REPRESSOR-RELATED"/>
    <property type="match status" value="1"/>
</dbReference>
<dbReference type="InterPro" id="IPR036390">
    <property type="entry name" value="WH_DNA-bd_sf"/>
</dbReference>
<dbReference type="InterPro" id="IPR036388">
    <property type="entry name" value="WH-like_DNA-bd_sf"/>
</dbReference>
<keyword evidence="6" id="KW-1185">Reference proteome</keyword>
<dbReference type="OrthoDB" id="9797223at2"/>
<dbReference type="InterPro" id="IPR037171">
    <property type="entry name" value="NagB/RpiA_transferase-like"/>
</dbReference>
<dbReference type="SUPFAM" id="SSF46785">
    <property type="entry name" value="Winged helix' DNA-binding domain"/>
    <property type="match status" value="1"/>
</dbReference>
<dbReference type="PROSITE" id="PS51000">
    <property type="entry name" value="HTH_DEOR_2"/>
    <property type="match status" value="1"/>
</dbReference>
<organism evidence="5 6">
    <name type="scientific">Muribaculum gordoncarteri</name>
    <dbReference type="NCBI Taxonomy" id="2530390"/>
    <lineage>
        <taxon>Bacteria</taxon>
        <taxon>Pseudomonadati</taxon>
        <taxon>Bacteroidota</taxon>
        <taxon>Bacteroidia</taxon>
        <taxon>Bacteroidales</taxon>
        <taxon>Muribaculaceae</taxon>
        <taxon>Muribaculum</taxon>
    </lineage>
</organism>
<dbReference type="InterPro" id="IPR050313">
    <property type="entry name" value="Carb_Metab_HTH_regulators"/>
</dbReference>
<dbReference type="GO" id="GO:0003677">
    <property type="term" value="F:DNA binding"/>
    <property type="evidence" value="ECO:0007669"/>
    <property type="project" value="UniProtKB-KW"/>
</dbReference>
<dbReference type="RefSeq" id="WP_136410799.1">
    <property type="nucleotide sequence ID" value="NZ_CP039393.1"/>
</dbReference>
<evidence type="ECO:0000256" key="1">
    <source>
        <dbReference type="ARBA" id="ARBA00023015"/>
    </source>
</evidence>
<dbReference type="KEGG" id="mgod:E7746_10885"/>
<evidence type="ECO:0000256" key="2">
    <source>
        <dbReference type="ARBA" id="ARBA00023125"/>
    </source>
</evidence>
<dbReference type="SMART" id="SM00420">
    <property type="entry name" value="HTH_DEOR"/>
    <property type="match status" value="1"/>
</dbReference>
<dbReference type="Pfam" id="PF00455">
    <property type="entry name" value="DeoRC"/>
    <property type="match status" value="1"/>
</dbReference>
<accession>A0A4V1D1T7</accession>
<dbReference type="Gene3D" id="3.40.50.1360">
    <property type="match status" value="1"/>
</dbReference>
<evidence type="ECO:0000259" key="4">
    <source>
        <dbReference type="PROSITE" id="PS51000"/>
    </source>
</evidence>
<dbReference type="PANTHER" id="PTHR30363">
    <property type="entry name" value="HTH-TYPE TRANSCRIPTIONAL REGULATOR SRLR-RELATED"/>
    <property type="match status" value="1"/>
</dbReference>
<keyword evidence="3" id="KW-0804">Transcription</keyword>